<dbReference type="GO" id="GO:0005730">
    <property type="term" value="C:nucleolus"/>
    <property type="evidence" value="ECO:0007669"/>
    <property type="project" value="UniProtKB-ARBA"/>
</dbReference>
<keyword evidence="5 12" id="KW-0347">Helicase</keyword>
<dbReference type="CDD" id="cd17954">
    <property type="entry name" value="DEADc_DDX47"/>
    <property type="match status" value="1"/>
</dbReference>
<evidence type="ECO:0000256" key="7">
    <source>
        <dbReference type="ARBA" id="ARBA00022884"/>
    </source>
</evidence>
<dbReference type="GO" id="GO:0016787">
    <property type="term" value="F:hydrolase activity"/>
    <property type="evidence" value="ECO:0007669"/>
    <property type="project" value="UniProtKB-KW"/>
</dbReference>
<comment type="similarity">
    <text evidence="9">Belongs to the DEAD box helicase family. DDX47/RRP3 subfamily.</text>
</comment>
<dbReference type="EC" id="3.6.4.13" evidence="2"/>
<feature type="domain" description="Helicase ATP-binding" evidence="14">
    <location>
        <begin position="177"/>
        <end position="348"/>
    </location>
</feature>
<evidence type="ECO:0000256" key="5">
    <source>
        <dbReference type="ARBA" id="ARBA00022806"/>
    </source>
</evidence>
<proteinExistence type="inferred from homology"/>
<feature type="region of interest" description="Disordered" evidence="13">
    <location>
        <begin position="1"/>
        <end position="126"/>
    </location>
</feature>
<dbReference type="EMBL" id="KE346371">
    <property type="protein sequence ID" value="KJE96448.1"/>
    <property type="molecule type" value="Genomic_DNA"/>
</dbReference>
<evidence type="ECO:0000256" key="1">
    <source>
        <dbReference type="ARBA" id="ARBA00004123"/>
    </source>
</evidence>
<evidence type="ECO:0000256" key="11">
    <source>
        <dbReference type="PROSITE-ProRule" id="PRU00552"/>
    </source>
</evidence>
<dbReference type="PhylomeDB" id="A0A0D2WVV0"/>
<feature type="region of interest" description="Disordered" evidence="13">
    <location>
        <begin position="534"/>
        <end position="598"/>
    </location>
</feature>
<dbReference type="PROSITE" id="PS00039">
    <property type="entry name" value="DEAD_ATP_HELICASE"/>
    <property type="match status" value="1"/>
</dbReference>
<evidence type="ECO:0000259" key="16">
    <source>
        <dbReference type="PROSITE" id="PS51195"/>
    </source>
</evidence>
<dbReference type="OrthoDB" id="10261904at2759"/>
<evidence type="ECO:0000256" key="6">
    <source>
        <dbReference type="ARBA" id="ARBA00022840"/>
    </source>
</evidence>
<dbReference type="InParanoid" id="A0A0D2WVV0"/>
<feature type="compositionally biased region" description="Gly residues" evidence="13">
    <location>
        <begin position="574"/>
        <end position="598"/>
    </location>
</feature>
<evidence type="ECO:0000256" key="4">
    <source>
        <dbReference type="ARBA" id="ARBA00022801"/>
    </source>
</evidence>
<keyword evidence="18" id="KW-1185">Reference proteome</keyword>
<feature type="short sequence motif" description="Q motif" evidence="11">
    <location>
        <begin position="146"/>
        <end position="174"/>
    </location>
</feature>
<evidence type="ECO:0000256" key="3">
    <source>
        <dbReference type="ARBA" id="ARBA00022741"/>
    </source>
</evidence>
<dbReference type="SUPFAM" id="SSF52540">
    <property type="entry name" value="P-loop containing nucleoside triphosphate hydrolases"/>
    <property type="match status" value="1"/>
</dbReference>
<dbReference type="FunFam" id="3.40.50.300:FF:000626">
    <property type="entry name" value="probable ATP-dependent RNA helicase DDX47"/>
    <property type="match status" value="1"/>
</dbReference>
<feature type="domain" description="Helicase C-terminal" evidence="15">
    <location>
        <begin position="359"/>
        <end position="519"/>
    </location>
</feature>
<dbReference type="GO" id="GO:0003723">
    <property type="term" value="F:RNA binding"/>
    <property type="evidence" value="ECO:0007669"/>
    <property type="project" value="UniProtKB-KW"/>
</dbReference>
<evidence type="ECO:0000313" key="17">
    <source>
        <dbReference type="EMBL" id="KJE96448.1"/>
    </source>
</evidence>
<feature type="compositionally biased region" description="Low complexity" evidence="13">
    <location>
        <begin position="7"/>
        <end position="41"/>
    </location>
</feature>
<sequence length="598" mass="65371">MSKFTNKPKSAAPVARVAKPAPGKAAPSMRPAAAASAAGGVAKRDARPANGGVGARGGVASQSTAAPRGSKRPASDDDDDEDDDDEDMEDDENIDDEDIDDEEAFEDGDEELDDDDDEAQAEDDDEAATRVITAPAGEEQAEEAPTTFQALGIVPSLVEACSRMGFKAPTPIQRQSIPVALTGRDIIGLAETGSGKTASFALPVLQKLLEKPQPLFALILTPTRELAYQISEQFEALGSTIGVKCCVIVGGMDMTTQAIALSKKPHILIATPGRIVDHLENTKGFSLRNLKFLIMDEADRILNMDFEEEVDKILKAIPKERNTYLYSATMTSKVAKLQRASLRNPVKIEVATKYQTVGTLVQQYLFIPARFKDCYLTYALNQLAGNSTIIFTMTCANAQRVALMLRNLGFPAIPLHGQLTQPKRLGALNKFKEQSRSILVATDVASRGLDIPHVDLVINYDIPTHSKDYIHRVGRTARAGRSGRSITMVTQYDVELFQRIEQLINKKMELYESEEEQVLMLLERTSEAQRMAITQMRDENDPRNGKRRGHDRDDDTEERQHNIGKHLHKKPRSEGGGRGGGRGGSRGGRGGNGGRGYR</sequence>
<evidence type="ECO:0000259" key="15">
    <source>
        <dbReference type="PROSITE" id="PS51194"/>
    </source>
</evidence>
<feature type="domain" description="DEAD-box RNA helicase Q" evidence="16">
    <location>
        <begin position="146"/>
        <end position="174"/>
    </location>
</feature>
<evidence type="ECO:0000259" key="14">
    <source>
        <dbReference type="PROSITE" id="PS51192"/>
    </source>
</evidence>
<keyword evidence="8" id="KW-0539">Nucleus</keyword>
<dbReference type="PANTHER" id="PTHR47959:SF20">
    <property type="entry name" value="RNA HELICASE"/>
    <property type="match status" value="1"/>
</dbReference>
<dbReference type="PROSITE" id="PS51194">
    <property type="entry name" value="HELICASE_CTER"/>
    <property type="match status" value="1"/>
</dbReference>
<feature type="compositionally biased region" description="Basic residues" evidence="13">
    <location>
        <begin position="562"/>
        <end position="571"/>
    </location>
</feature>
<dbReference type="InterPro" id="IPR000629">
    <property type="entry name" value="RNA-helicase_DEAD-box_CS"/>
</dbReference>
<organism evidence="17 18">
    <name type="scientific">Capsaspora owczarzaki (strain ATCC 30864)</name>
    <dbReference type="NCBI Taxonomy" id="595528"/>
    <lineage>
        <taxon>Eukaryota</taxon>
        <taxon>Filasterea</taxon>
        <taxon>Capsaspora</taxon>
    </lineage>
</organism>
<evidence type="ECO:0000256" key="12">
    <source>
        <dbReference type="RuleBase" id="RU000492"/>
    </source>
</evidence>
<dbReference type="GO" id="GO:0042254">
    <property type="term" value="P:ribosome biogenesis"/>
    <property type="evidence" value="ECO:0007669"/>
    <property type="project" value="UniProtKB-ARBA"/>
</dbReference>
<comment type="subcellular location">
    <subcellularLocation>
        <location evidence="1">Nucleus</location>
    </subcellularLocation>
</comment>
<dbReference type="InterPro" id="IPR044765">
    <property type="entry name" value="DDX47/Rrp3_DEADc"/>
</dbReference>
<feature type="compositionally biased region" description="Basic and acidic residues" evidence="13">
    <location>
        <begin position="536"/>
        <end position="561"/>
    </location>
</feature>
<keyword evidence="6 12" id="KW-0067">ATP-binding</keyword>
<dbReference type="GO" id="GO:0005524">
    <property type="term" value="F:ATP binding"/>
    <property type="evidence" value="ECO:0007669"/>
    <property type="project" value="UniProtKB-KW"/>
</dbReference>
<dbReference type="FunCoup" id="A0A0D2WVV0">
    <property type="interactions" value="690"/>
</dbReference>
<dbReference type="InterPro" id="IPR014014">
    <property type="entry name" value="RNA_helicase_DEAD_Q_motif"/>
</dbReference>
<dbReference type="Pfam" id="PF00270">
    <property type="entry name" value="DEAD"/>
    <property type="match status" value="1"/>
</dbReference>
<dbReference type="Pfam" id="PF00271">
    <property type="entry name" value="Helicase_C"/>
    <property type="match status" value="1"/>
</dbReference>
<dbReference type="SMART" id="SM00490">
    <property type="entry name" value="HELICc"/>
    <property type="match status" value="1"/>
</dbReference>
<dbReference type="CDD" id="cd18787">
    <property type="entry name" value="SF2_C_DEAD"/>
    <property type="match status" value="1"/>
</dbReference>
<dbReference type="InterPro" id="IPR027417">
    <property type="entry name" value="P-loop_NTPase"/>
</dbReference>
<dbReference type="FunFam" id="3.40.50.300:FF:000681">
    <property type="entry name" value="probable ATP-dependent RNA helicase DDX47"/>
    <property type="match status" value="1"/>
</dbReference>
<dbReference type="RefSeq" id="XP_004344395.2">
    <property type="nucleotide sequence ID" value="XM_004344345.2"/>
</dbReference>
<gene>
    <name evidence="17" type="ORF">CAOG_006774</name>
</gene>
<dbReference type="STRING" id="595528.A0A0D2WVV0"/>
<dbReference type="PANTHER" id="PTHR47959">
    <property type="entry name" value="ATP-DEPENDENT RNA HELICASE RHLE-RELATED"/>
    <property type="match status" value="1"/>
</dbReference>
<evidence type="ECO:0000256" key="8">
    <source>
        <dbReference type="ARBA" id="ARBA00023242"/>
    </source>
</evidence>
<keyword evidence="4 12" id="KW-0378">Hydrolase</keyword>
<reference evidence="18" key="1">
    <citation type="submission" date="2011-02" db="EMBL/GenBank/DDBJ databases">
        <title>The Genome Sequence of Capsaspora owczarzaki ATCC 30864.</title>
        <authorList>
            <person name="Russ C."/>
            <person name="Cuomo C."/>
            <person name="Burger G."/>
            <person name="Gray M.W."/>
            <person name="Holland P.W.H."/>
            <person name="King N."/>
            <person name="Lang F.B.F."/>
            <person name="Roger A.J."/>
            <person name="Ruiz-Trillo I."/>
            <person name="Young S.K."/>
            <person name="Zeng Q."/>
            <person name="Gargeya S."/>
            <person name="Alvarado L."/>
            <person name="Berlin A."/>
            <person name="Chapman S.B."/>
            <person name="Chen Z."/>
            <person name="Freedman E."/>
            <person name="Gellesch M."/>
            <person name="Goldberg J."/>
            <person name="Griggs A."/>
            <person name="Gujja S."/>
            <person name="Heilman E."/>
            <person name="Heiman D."/>
            <person name="Howarth C."/>
            <person name="Mehta T."/>
            <person name="Neiman D."/>
            <person name="Pearson M."/>
            <person name="Roberts A."/>
            <person name="Saif S."/>
            <person name="Shea T."/>
            <person name="Shenoy N."/>
            <person name="Sisk P."/>
            <person name="Stolte C."/>
            <person name="Sykes S."/>
            <person name="White J."/>
            <person name="Yandava C."/>
            <person name="Haas B."/>
            <person name="Nusbaum C."/>
            <person name="Birren B."/>
        </authorList>
    </citation>
    <scope>NUCLEOTIDE SEQUENCE</scope>
    <source>
        <strain evidence="18">ATCC 30864</strain>
    </source>
</reference>
<dbReference type="Gene3D" id="3.40.50.300">
    <property type="entry name" value="P-loop containing nucleotide triphosphate hydrolases"/>
    <property type="match status" value="2"/>
</dbReference>
<dbReference type="eggNOG" id="KOG0330">
    <property type="taxonomic scope" value="Eukaryota"/>
</dbReference>
<evidence type="ECO:0000313" key="18">
    <source>
        <dbReference type="Proteomes" id="UP000008743"/>
    </source>
</evidence>
<feature type="compositionally biased region" description="Acidic residues" evidence="13">
    <location>
        <begin position="76"/>
        <end position="126"/>
    </location>
</feature>
<dbReference type="AlphaFoldDB" id="A0A0D2WVV0"/>
<evidence type="ECO:0000256" key="13">
    <source>
        <dbReference type="SAM" id="MobiDB-lite"/>
    </source>
</evidence>
<dbReference type="InterPro" id="IPR050079">
    <property type="entry name" value="DEAD_box_RNA_helicase"/>
</dbReference>
<comment type="catalytic activity">
    <reaction evidence="10">
        <text>ATP + H2O = ADP + phosphate + H(+)</text>
        <dbReference type="Rhea" id="RHEA:13065"/>
        <dbReference type="ChEBI" id="CHEBI:15377"/>
        <dbReference type="ChEBI" id="CHEBI:15378"/>
        <dbReference type="ChEBI" id="CHEBI:30616"/>
        <dbReference type="ChEBI" id="CHEBI:43474"/>
        <dbReference type="ChEBI" id="CHEBI:456216"/>
        <dbReference type="EC" id="3.6.4.13"/>
    </reaction>
</comment>
<dbReference type="GO" id="GO:0005829">
    <property type="term" value="C:cytosol"/>
    <property type="evidence" value="ECO:0007669"/>
    <property type="project" value="TreeGrafter"/>
</dbReference>
<keyword evidence="7" id="KW-0694">RNA-binding</keyword>
<dbReference type="GO" id="GO:0003724">
    <property type="term" value="F:RNA helicase activity"/>
    <property type="evidence" value="ECO:0007669"/>
    <property type="project" value="UniProtKB-EC"/>
</dbReference>
<dbReference type="Proteomes" id="UP000008743">
    <property type="component" value="Unassembled WGS sequence"/>
</dbReference>
<dbReference type="InterPro" id="IPR001650">
    <property type="entry name" value="Helicase_C-like"/>
</dbReference>
<accession>A0A0D2WVV0</accession>
<dbReference type="SMART" id="SM00487">
    <property type="entry name" value="DEXDc"/>
    <property type="match status" value="1"/>
</dbReference>
<name>A0A0D2WVV0_CAPO3</name>
<evidence type="ECO:0000256" key="10">
    <source>
        <dbReference type="ARBA" id="ARBA00047984"/>
    </source>
</evidence>
<dbReference type="PROSITE" id="PS51192">
    <property type="entry name" value="HELICASE_ATP_BIND_1"/>
    <property type="match status" value="1"/>
</dbReference>
<dbReference type="PROSITE" id="PS51195">
    <property type="entry name" value="Q_MOTIF"/>
    <property type="match status" value="1"/>
</dbReference>
<dbReference type="InterPro" id="IPR011545">
    <property type="entry name" value="DEAD/DEAH_box_helicase_dom"/>
</dbReference>
<evidence type="ECO:0000256" key="9">
    <source>
        <dbReference type="ARBA" id="ARBA00024350"/>
    </source>
</evidence>
<dbReference type="InterPro" id="IPR014001">
    <property type="entry name" value="Helicase_ATP-bd"/>
</dbReference>
<evidence type="ECO:0000256" key="2">
    <source>
        <dbReference type="ARBA" id="ARBA00012552"/>
    </source>
</evidence>
<keyword evidence="3 12" id="KW-0547">Nucleotide-binding</keyword>
<protein>
    <recommendedName>
        <fullName evidence="2">RNA helicase</fullName>
        <ecNumber evidence="2">3.6.4.13</ecNumber>
    </recommendedName>
</protein>